<dbReference type="RefSeq" id="WP_053658947.1">
    <property type="nucleotide sequence ID" value="NZ_CP130472.1"/>
</dbReference>
<name>A0AAJ6HU86_9ACTN</name>
<protein>
    <submittedName>
        <fullName evidence="1">Uncharacterized protein</fullName>
    </submittedName>
</protein>
<reference evidence="1 2" key="1">
    <citation type="submission" date="2023-07" db="EMBL/GenBank/DDBJ databases">
        <title>Micromonospora profundi TRM 95458 converts glycerol to a new osmotic compound.</title>
        <authorList>
            <person name="Lu D."/>
        </authorList>
    </citation>
    <scope>NUCLEOTIDE SEQUENCE [LARGE SCALE GENOMIC DNA]</scope>
    <source>
        <strain evidence="1 2">TRM95458</strain>
    </source>
</reference>
<accession>A0AAJ6HU86</accession>
<sequence>MGTDNWKGHVNGILYGIQFDRALDDSVVTRVADGVVGGLYPGDRAETLDALDQALRYSGPLNDQAETPHSEESIRAFLAQLSTALNARTPS</sequence>
<proteinExistence type="predicted"/>
<dbReference type="Proteomes" id="UP001235874">
    <property type="component" value="Chromosome"/>
</dbReference>
<evidence type="ECO:0000313" key="1">
    <source>
        <dbReference type="EMBL" id="WLS46507.1"/>
    </source>
</evidence>
<dbReference type="AlphaFoldDB" id="A0AAJ6HU86"/>
<keyword evidence="2" id="KW-1185">Reference proteome</keyword>
<organism evidence="1 2">
    <name type="scientific">Micromonospora profundi</name>
    <dbReference type="NCBI Taxonomy" id="1420889"/>
    <lineage>
        <taxon>Bacteria</taxon>
        <taxon>Bacillati</taxon>
        <taxon>Actinomycetota</taxon>
        <taxon>Actinomycetes</taxon>
        <taxon>Micromonosporales</taxon>
        <taxon>Micromonosporaceae</taxon>
        <taxon>Micromonospora</taxon>
    </lineage>
</organism>
<gene>
    <name evidence="1" type="ORF">Q3V37_04305</name>
</gene>
<dbReference type="KEGG" id="mprn:Q3V37_04305"/>
<dbReference type="EMBL" id="CP130472">
    <property type="protein sequence ID" value="WLS46507.1"/>
    <property type="molecule type" value="Genomic_DNA"/>
</dbReference>
<evidence type="ECO:0000313" key="2">
    <source>
        <dbReference type="Proteomes" id="UP001235874"/>
    </source>
</evidence>